<name>A0A371WYS8_9HYPH</name>
<feature type="compositionally biased region" description="Basic and acidic residues" evidence="1">
    <location>
        <begin position="52"/>
        <end position="77"/>
    </location>
</feature>
<feature type="compositionally biased region" description="Basic residues" evidence="1">
    <location>
        <begin position="1"/>
        <end position="18"/>
    </location>
</feature>
<dbReference type="InterPro" id="IPR047111">
    <property type="entry name" value="YbaP-like"/>
</dbReference>
<gene>
    <name evidence="3" type="ORF">DYI37_18070</name>
</gene>
<dbReference type="PANTHER" id="PTHR40590:SF1">
    <property type="entry name" value="CYTOPLASMIC PROTEIN"/>
    <property type="match status" value="1"/>
</dbReference>
<evidence type="ECO:0008006" key="5">
    <source>
        <dbReference type="Google" id="ProtNLM"/>
    </source>
</evidence>
<organism evidence="3 4">
    <name type="scientific">Fulvimarina endophytica</name>
    <dbReference type="NCBI Taxonomy" id="2293836"/>
    <lineage>
        <taxon>Bacteria</taxon>
        <taxon>Pseudomonadati</taxon>
        <taxon>Pseudomonadota</taxon>
        <taxon>Alphaproteobacteria</taxon>
        <taxon>Hyphomicrobiales</taxon>
        <taxon>Aurantimonadaceae</taxon>
        <taxon>Fulvimarina</taxon>
    </lineage>
</organism>
<reference evidence="3 4" key="1">
    <citation type="submission" date="2018-08" db="EMBL/GenBank/DDBJ databases">
        <title>Fulvimarina sp. 85, whole genome shotgun sequence.</title>
        <authorList>
            <person name="Tuo L."/>
        </authorList>
    </citation>
    <scope>NUCLEOTIDE SEQUENCE [LARGE SCALE GENOMIC DNA]</scope>
    <source>
        <strain evidence="3 4">85</strain>
    </source>
</reference>
<evidence type="ECO:0000313" key="3">
    <source>
        <dbReference type="EMBL" id="RFC62145.1"/>
    </source>
</evidence>
<dbReference type="Proteomes" id="UP000264310">
    <property type="component" value="Unassembled WGS sequence"/>
</dbReference>
<protein>
    <recommendedName>
        <fullName evidence="5">TraB/GumN family protein</fullName>
    </recommendedName>
</protein>
<feature type="transmembrane region" description="Helical" evidence="2">
    <location>
        <begin position="92"/>
        <end position="113"/>
    </location>
</feature>
<dbReference type="CDD" id="cd14789">
    <property type="entry name" value="Tiki"/>
    <property type="match status" value="1"/>
</dbReference>
<dbReference type="InterPro" id="IPR002816">
    <property type="entry name" value="TraB/PrgY/GumN_fam"/>
</dbReference>
<feature type="region of interest" description="Disordered" evidence="1">
    <location>
        <begin position="117"/>
        <end position="146"/>
    </location>
</feature>
<feature type="region of interest" description="Disordered" evidence="1">
    <location>
        <begin position="1"/>
        <end position="77"/>
    </location>
</feature>
<proteinExistence type="predicted"/>
<sequence length="456" mass="49002">MRACRRPRPIPRSIRRGSCRSTTPPIRGPAAGVDRRSEAARAGSNQTLRPPAGEREPRRPDRGWRAMDDGPKERRDRMRISIEQAEEIAERIYRIALAFPLFVLLILLLGSLVSPARAQDRSSPSSSSSAPASASEPGPGTAGTLAACGTDLRSRLTGEQKSEIAAKAAETPAGEGLFWKIEKEGVAPSHLLGTIHLPDPRVADLPASVAEAQDGSERTVLELSEIADPQKMAQAMFSLYDTLTLPNGETLKSVMSEADYAIVSKGLEERGIPMAAMERMQPWFISTSLSMPDCDALGAHDPDAALDAVLASRALADGQEVVGLETVEEQLDALASLPMETQIAQLVATVQHAGETNDMMETMIGLYRDETIAAIMPTLEALFPDAEAVIGSSEGFAAVETALIDKRNGLMVERMIPLLEKGDSFVAVGALHLVGETGIVEGLRKEGWTVTRLPRR</sequence>
<dbReference type="AlphaFoldDB" id="A0A371WYS8"/>
<keyword evidence="2" id="KW-1133">Transmembrane helix</keyword>
<keyword evidence="2" id="KW-0812">Transmembrane</keyword>
<evidence type="ECO:0000256" key="1">
    <source>
        <dbReference type="SAM" id="MobiDB-lite"/>
    </source>
</evidence>
<comment type="caution">
    <text evidence="3">The sequence shown here is derived from an EMBL/GenBank/DDBJ whole genome shotgun (WGS) entry which is preliminary data.</text>
</comment>
<evidence type="ECO:0000313" key="4">
    <source>
        <dbReference type="Proteomes" id="UP000264310"/>
    </source>
</evidence>
<keyword evidence="2" id="KW-0472">Membrane</keyword>
<evidence type="ECO:0000256" key="2">
    <source>
        <dbReference type="SAM" id="Phobius"/>
    </source>
</evidence>
<feature type="compositionally biased region" description="Low complexity" evidence="1">
    <location>
        <begin position="117"/>
        <end position="139"/>
    </location>
</feature>
<accession>A0A371WYS8</accession>
<dbReference type="Pfam" id="PF01963">
    <property type="entry name" value="TraB_PrgY_gumN"/>
    <property type="match status" value="1"/>
</dbReference>
<dbReference type="PANTHER" id="PTHR40590">
    <property type="entry name" value="CYTOPLASMIC PROTEIN-RELATED"/>
    <property type="match status" value="1"/>
</dbReference>
<keyword evidence="4" id="KW-1185">Reference proteome</keyword>
<dbReference type="EMBL" id="QURL01000009">
    <property type="protein sequence ID" value="RFC62145.1"/>
    <property type="molecule type" value="Genomic_DNA"/>
</dbReference>